<evidence type="ECO:0000313" key="1">
    <source>
        <dbReference type="EMBL" id="RFM29678.1"/>
    </source>
</evidence>
<proteinExistence type="predicted"/>
<reference evidence="1 2" key="1">
    <citation type="submission" date="2018-08" db="EMBL/GenBank/DDBJ databases">
        <title>Chitinophagaceae sp. K23C18032701, a novel bacterium isolated from forest soil.</title>
        <authorList>
            <person name="Wang C."/>
        </authorList>
    </citation>
    <scope>NUCLEOTIDE SEQUENCE [LARGE SCALE GENOMIC DNA]</scope>
    <source>
        <strain evidence="1 2">K23C18032701</strain>
    </source>
</reference>
<evidence type="ECO:0000313" key="2">
    <source>
        <dbReference type="Proteomes" id="UP000261284"/>
    </source>
</evidence>
<dbReference type="OrthoDB" id="678591at2"/>
<dbReference type="AlphaFoldDB" id="A0A3E1NPG6"/>
<organism evidence="1 2">
    <name type="scientific">Deminuibacter soli</name>
    <dbReference type="NCBI Taxonomy" id="2291815"/>
    <lineage>
        <taxon>Bacteria</taxon>
        <taxon>Pseudomonadati</taxon>
        <taxon>Bacteroidota</taxon>
        <taxon>Chitinophagia</taxon>
        <taxon>Chitinophagales</taxon>
        <taxon>Chitinophagaceae</taxon>
        <taxon>Deminuibacter</taxon>
    </lineage>
</organism>
<keyword evidence="2" id="KW-1185">Reference proteome</keyword>
<comment type="caution">
    <text evidence="1">The sequence shown here is derived from an EMBL/GenBank/DDBJ whole genome shotgun (WGS) entry which is preliminary data.</text>
</comment>
<accession>A0A3E1NPG6</accession>
<name>A0A3E1NPG6_9BACT</name>
<protein>
    <submittedName>
        <fullName evidence="1">Short-chain dehydrogenase</fullName>
    </submittedName>
</protein>
<dbReference type="EMBL" id="QTJU01000001">
    <property type="protein sequence ID" value="RFM29678.1"/>
    <property type="molecule type" value="Genomic_DNA"/>
</dbReference>
<dbReference type="RefSeq" id="WP_116845433.1">
    <property type="nucleotide sequence ID" value="NZ_QTJU01000001.1"/>
</dbReference>
<gene>
    <name evidence="1" type="ORF">DXN05_01470</name>
</gene>
<dbReference type="Proteomes" id="UP000261284">
    <property type="component" value="Unassembled WGS sequence"/>
</dbReference>
<sequence length="91" mass="10458">MNTEEIVKFLSRGENNGKEIRIDFKKRVAMSGLFIKGNDYADLESKNFWRIVSHKNIDQWKLSGDLDLAKIFSGAEFQRLRLAQAEPVVGK</sequence>